<dbReference type="CDD" id="cd09271">
    <property type="entry name" value="RNase_H2-C"/>
    <property type="match status" value="1"/>
</dbReference>
<proteinExistence type="predicted"/>
<dbReference type="PANTHER" id="PTHR47204:SF1">
    <property type="entry name" value="RIBONUCLEASE H2 SUBUNIT C"/>
    <property type="match status" value="1"/>
</dbReference>
<sequence>MSIQINEVPTLEANLLPVHIKYTGPANTKDYFTPTKAYDEVANTTSAYFRGCKLVGNEVKLPENSTAYIMNKHETMESAPETPQGYRTVNNYVPEAQFKSFKVYGQDTPIPSNSQWFSMSEWNDISDIIHE</sequence>
<dbReference type="PANTHER" id="PTHR47204">
    <property type="entry name" value="OS02G0168900 PROTEIN"/>
    <property type="match status" value="1"/>
</dbReference>
<dbReference type="Gene3D" id="2.40.128.680">
    <property type="match status" value="1"/>
</dbReference>
<organism evidence="1 2">
    <name type="scientific">[Candida] anglica</name>
    <dbReference type="NCBI Taxonomy" id="148631"/>
    <lineage>
        <taxon>Eukaryota</taxon>
        <taxon>Fungi</taxon>
        <taxon>Dikarya</taxon>
        <taxon>Ascomycota</taxon>
        <taxon>Saccharomycotina</taxon>
        <taxon>Pichiomycetes</taxon>
        <taxon>Debaryomycetaceae</taxon>
        <taxon>Kurtzmaniella</taxon>
    </lineage>
</organism>
<accession>A0ABP0ELF8</accession>
<dbReference type="Pfam" id="PF08615">
    <property type="entry name" value="RNase_H2_suC"/>
    <property type="match status" value="1"/>
</dbReference>
<evidence type="ECO:0000313" key="2">
    <source>
        <dbReference type="Proteomes" id="UP001497600"/>
    </source>
</evidence>
<name>A0ABP0ELF8_9ASCO</name>
<dbReference type="InterPro" id="IPR013924">
    <property type="entry name" value="RNase_H2_suC"/>
</dbReference>
<protein>
    <submittedName>
        <fullName evidence="1">Uncharacterized protein</fullName>
    </submittedName>
</protein>
<keyword evidence="2" id="KW-1185">Reference proteome</keyword>
<dbReference type="Proteomes" id="UP001497600">
    <property type="component" value="Chromosome H"/>
</dbReference>
<gene>
    <name evidence="1" type="ORF">CAAN4_H20362</name>
</gene>
<dbReference type="EMBL" id="OZ004260">
    <property type="protein sequence ID" value="CAK7921931.1"/>
    <property type="molecule type" value="Genomic_DNA"/>
</dbReference>
<evidence type="ECO:0000313" key="1">
    <source>
        <dbReference type="EMBL" id="CAK7921931.1"/>
    </source>
</evidence>
<reference evidence="1 2" key="1">
    <citation type="submission" date="2024-01" db="EMBL/GenBank/DDBJ databases">
        <authorList>
            <consortium name="Genoscope - CEA"/>
            <person name="William W."/>
        </authorList>
    </citation>
    <scope>NUCLEOTIDE SEQUENCE [LARGE SCALE GENOMIC DNA]</scope>
    <source>
        <strain evidence="1 2">29B2s-10</strain>
    </source>
</reference>